<feature type="transmembrane region" description="Helical" evidence="1">
    <location>
        <begin position="160"/>
        <end position="178"/>
    </location>
</feature>
<dbReference type="PANTHER" id="PTHR22911:SF103">
    <property type="entry name" value="BLR2811 PROTEIN"/>
    <property type="match status" value="1"/>
</dbReference>
<name>A0A2T5AR02_MYCDI</name>
<feature type="transmembrane region" description="Helical" evidence="1">
    <location>
        <begin position="43"/>
        <end position="67"/>
    </location>
</feature>
<evidence type="ECO:0000259" key="2">
    <source>
        <dbReference type="Pfam" id="PF00892"/>
    </source>
</evidence>
<feature type="transmembrane region" description="Helical" evidence="1">
    <location>
        <begin position="108"/>
        <end position="127"/>
    </location>
</feature>
<feature type="transmembrane region" description="Helical" evidence="1">
    <location>
        <begin position="12"/>
        <end position="31"/>
    </location>
</feature>
<keyword evidence="1" id="KW-1133">Transmembrane helix</keyword>
<feature type="transmembrane region" description="Helical" evidence="1">
    <location>
        <begin position="190"/>
        <end position="213"/>
    </location>
</feature>
<feature type="transmembrane region" description="Helical" evidence="1">
    <location>
        <begin position="246"/>
        <end position="266"/>
    </location>
</feature>
<feature type="transmembrane region" description="Helical" evidence="1">
    <location>
        <begin position="134"/>
        <end position="154"/>
    </location>
</feature>
<protein>
    <submittedName>
        <fullName evidence="3">Threonine/homoserine efflux transporter RhtA</fullName>
    </submittedName>
</protein>
<dbReference type="Pfam" id="PF00892">
    <property type="entry name" value="EamA"/>
    <property type="match status" value="2"/>
</dbReference>
<gene>
    <name evidence="3" type="ORF">C7449_11144</name>
</gene>
<dbReference type="PANTHER" id="PTHR22911">
    <property type="entry name" value="ACYL-MALONYL CONDENSING ENZYME-RELATED"/>
    <property type="match status" value="1"/>
</dbReference>
<dbReference type="RefSeq" id="WP_108004778.1">
    <property type="nucleotide sequence ID" value="NZ_JBHEEX010000018.1"/>
</dbReference>
<dbReference type="Proteomes" id="UP000241247">
    <property type="component" value="Unassembled WGS sequence"/>
</dbReference>
<keyword evidence="4" id="KW-1185">Reference proteome</keyword>
<feature type="domain" description="EamA" evidence="2">
    <location>
        <begin position="162"/>
        <end position="287"/>
    </location>
</feature>
<keyword evidence="1" id="KW-0812">Transmembrane</keyword>
<proteinExistence type="predicted"/>
<dbReference type="AlphaFoldDB" id="A0A2T5AR02"/>
<dbReference type="InterPro" id="IPR037185">
    <property type="entry name" value="EmrE-like"/>
</dbReference>
<keyword evidence="1" id="KW-0472">Membrane</keyword>
<reference evidence="3 4" key="1">
    <citation type="submission" date="2018-04" db="EMBL/GenBank/DDBJ databases">
        <title>Genomic Encyclopedia of Type Strains, Phase IV (KMG-IV): sequencing the most valuable type-strain genomes for metagenomic binning, comparative biology and taxonomic classification.</title>
        <authorList>
            <person name="Goeker M."/>
        </authorList>
    </citation>
    <scope>NUCLEOTIDE SEQUENCE [LARGE SCALE GENOMIC DNA]</scope>
    <source>
        <strain evidence="3 4">DSM 7138</strain>
    </source>
</reference>
<dbReference type="InterPro" id="IPR000620">
    <property type="entry name" value="EamA_dom"/>
</dbReference>
<dbReference type="GO" id="GO:0016020">
    <property type="term" value="C:membrane"/>
    <property type="evidence" value="ECO:0007669"/>
    <property type="project" value="InterPro"/>
</dbReference>
<organism evidence="3 4">
    <name type="scientific">Mycoplana dimorpha</name>
    <dbReference type="NCBI Taxonomy" id="28320"/>
    <lineage>
        <taxon>Bacteria</taxon>
        <taxon>Pseudomonadati</taxon>
        <taxon>Pseudomonadota</taxon>
        <taxon>Alphaproteobacteria</taxon>
        <taxon>Hyphomicrobiales</taxon>
        <taxon>Rhizobiaceae</taxon>
        <taxon>Mycoplana</taxon>
    </lineage>
</organism>
<evidence type="ECO:0000313" key="3">
    <source>
        <dbReference type="EMBL" id="PTM89150.1"/>
    </source>
</evidence>
<evidence type="ECO:0000313" key="4">
    <source>
        <dbReference type="Proteomes" id="UP000241247"/>
    </source>
</evidence>
<dbReference type="OrthoDB" id="9812899at2"/>
<sequence length="295" mass="31713">MVSTVGSPAVSPRTLTAVILMCVAMLIVPLVDVAAKILGDQGISPFQIVSLRMLIGTILLTPLIMRYEPGIVRQAARHPLSVFVIGSSICAASICFFVALKYMPIPDAVAITFVQPFFVTILSRLFLREHVTAARWIALAIGFSATLMIIRPGTGSFEPASIFPLLAGFFSAIYAIALRRGVPGVSGLATTYYTHIVSLALILPLAALTWMPISAEQCLLVLGMAVIGIGVQYMLVKAYEFGEASLIAPLSYTEMIGSVFVSWLFFRQVPDYLTLIGVSILIGCAIFASYQAKAK</sequence>
<dbReference type="EMBL" id="PZZZ01000011">
    <property type="protein sequence ID" value="PTM89150.1"/>
    <property type="molecule type" value="Genomic_DNA"/>
</dbReference>
<feature type="transmembrane region" description="Helical" evidence="1">
    <location>
        <begin position="272"/>
        <end position="290"/>
    </location>
</feature>
<feature type="transmembrane region" description="Helical" evidence="1">
    <location>
        <begin position="79"/>
        <end position="102"/>
    </location>
</feature>
<dbReference type="SUPFAM" id="SSF103481">
    <property type="entry name" value="Multidrug resistance efflux transporter EmrE"/>
    <property type="match status" value="2"/>
</dbReference>
<accession>A0A2T5AR02</accession>
<feature type="transmembrane region" description="Helical" evidence="1">
    <location>
        <begin position="219"/>
        <end position="239"/>
    </location>
</feature>
<comment type="caution">
    <text evidence="3">The sequence shown here is derived from an EMBL/GenBank/DDBJ whole genome shotgun (WGS) entry which is preliminary data.</text>
</comment>
<evidence type="ECO:0000256" key="1">
    <source>
        <dbReference type="SAM" id="Phobius"/>
    </source>
</evidence>
<feature type="domain" description="EamA" evidence="2">
    <location>
        <begin position="16"/>
        <end position="150"/>
    </location>
</feature>